<reference evidence="7" key="1">
    <citation type="submission" date="2017-04" db="EMBL/GenBank/DDBJ databases">
        <authorList>
            <person name="Varghese N."/>
            <person name="Submissions S."/>
        </authorList>
    </citation>
    <scope>NUCLEOTIDE SEQUENCE [LARGE SCALE GENOMIC DNA]</scope>
    <source>
        <strain evidence="7">USBA 82</strain>
    </source>
</reference>
<dbReference type="GO" id="GO:0005524">
    <property type="term" value="F:ATP binding"/>
    <property type="evidence" value="ECO:0007669"/>
    <property type="project" value="InterPro"/>
</dbReference>
<keyword evidence="4 5" id="KW-0418">Kinase</keyword>
<dbReference type="OrthoDB" id="9782201at2"/>
<dbReference type="AlphaFoldDB" id="A0A1X7KA98"/>
<name>A0A1X7KA98_9BACT</name>
<comment type="similarity">
    <text evidence="5">Belongs to the pyruvate, phosphate/water dikinase regulatory protein family. PDRP subfamily.</text>
</comment>
<protein>
    <recommendedName>
        <fullName evidence="5">Putative pyruvate, phosphate dikinase regulatory protein</fullName>
        <shortName evidence="5">PPDK regulatory protein</shortName>
        <ecNumber evidence="5">2.7.11.32</ecNumber>
        <ecNumber evidence="5">2.7.4.27</ecNumber>
    </recommendedName>
</protein>
<dbReference type="PANTHER" id="PTHR31756">
    <property type="entry name" value="PYRUVATE, PHOSPHATE DIKINASE REGULATORY PROTEIN 1, CHLOROPLASTIC"/>
    <property type="match status" value="1"/>
</dbReference>
<dbReference type="GO" id="GO:0043531">
    <property type="term" value="F:ADP binding"/>
    <property type="evidence" value="ECO:0007669"/>
    <property type="project" value="UniProtKB-UniRule"/>
</dbReference>
<keyword evidence="3 5" id="KW-0547">Nucleotide-binding</keyword>
<evidence type="ECO:0000256" key="1">
    <source>
        <dbReference type="ARBA" id="ARBA00022527"/>
    </source>
</evidence>
<evidence type="ECO:0000256" key="4">
    <source>
        <dbReference type="ARBA" id="ARBA00022777"/>
    </source>
</evidence>
<keyword evidence="2 5" id="KW-0808">Transferase</keyword>
<proteinExistence type="inferred from homology"/>
<evidence type="ECO:0000313" key="6">
    <source>
        <dbReference type="EMBL" id="SMG38017.1"/>
    </source>
</evidence>
<evidence type="ECO:0000256" key="5">
    <source>
        <dbReference type="HAMAP-Rule" id="MF_00921"/>
    </source>
</evidence>
<dbReference type="NCBIfam" id="NF003742">
    <property type="entry name" value="PRK05339.1"/>
    <property type="match status" value="1"/>
</dbReference>
<dbReference type="GO" id="GO:0004674">
    <property type="term" value="F:protein serine/threonine kinase activity"/>
    <property type="evidence" value="ECO:0007669"/>
    <property type="project" value="UniProtKB-UniRule"/>
</dbReference>
<evidence type="ECO:0000256" key="3">
    <source>
        <dbReference type="ARBA" id="ARBA00022741"/>
    </source>
</evidence>
<dbReference type="Proteomes" id="UP000193355">
    <property type="component" value="Unassembled WGS sequence"/>
</dbReference>
<dbReference type="Pfam" id="PF03618">
    <property type="entry name" value="Kinase-PPPase"/>
    <property type="match status" value="1"/>
</dbReference>
<keyword evidence="1 5" id="KW-0723">Serine/threonine-protein kinase</keyword>
<comment type="catalytic activity">
    <reaction evidence="5">
        <text>N(tele)-phospho-L-histidyl/O-phospho-L-threonyl-[pyruvate, phosphate dikinase] + phosphate + H(+) = N(tele)-phospho-L-histidyl/L-threonyl-[pyruvate, phosphate dikinase] + diphosphate</text>
        <dbReference type="Rhea" id="RHEA:43696"/>
        <dbReference type="Rhea" id="RHEA-COMP:10650"/>
        <dbReference type="Rhea" id="RHEA-COMP:10651"/>
        <dbReference type="ChEBI" id="CHEBI:15378"/>
        <dbReference type="ChEBI" id="CHEBI:30013"/>
        <dbReference type="ChEBI" id="CHEBI:33019"/>
        <dbReference type="ChEBI" id="CHEBI:43474"/>
        <dbReference type="ChEBI" id="CHEBI:61977"/>
        <dbReference type="ChEBI" id="CHEBI:83586"/>
        <dbReference type="EC" id="2.7.4.27"/>
    </reaction>
</comment>
<dbReference type="InterPro" id="IPR026565">
    <property type="entry name" value="PPDK_reg"/>
</dbReference>
<dbReference type="EC" id="2.7.4.27" evidence="5"/>
<comment type="function">
    <text evidence="5">Bifunctional serine/threonine kinase and phosphorylase involved in the regulation of the pyruvate, phosphate dikinase (PPDK) by catalyzing its phosphorylation/dephosphorylation.</text>
</comment>
<feature type="binding site" evidence="5">
    <location>
        <begin position="154"/>
        <end position="161"/>
    </location>
    <ligand>
        <name>ADP</name>
        <dbReference type="ChEBI" id="CHEBI:456216"/>
    </ligand>
</feature>
<dbReference type="RefSeq" id="WP_085545042.1">
    <property type="nucleotide sequence ID" value="NZ_FXBB01000024.1"/>
</dbReference>
<dbReference type="STRING" id="561720.SAMN06275492_12424"/>
<sequence length="271" mass="30268">MLAENDHDLHIFVVSDFTGETAHSVSLAAARQFPDKRIKFTRHRYIKDPSMAEAVCLEAKEAGAVMVCTLVERKIREAFRKEAFLKGVELVDIFGPLMDAFSSHLGVEPLEEPGLMHQMDEAYFKRVKAIEFSITCDDGSNPHLLEEADLVILGVSRTCKTPLSMYLANKGYKVGNIPLVPELSPPDELFRLSEGKVIGLVIEPSALIQIRRERLQMLGLDPAKASYAQRDRVEKELASAKMLMKRVGAKVFDVTGRAIEETAQEILDLLK</sequence>
<comment type="catalytic activity">
    <reaction evidence="5">
        <text>N(tele)-phospho-L-histidyl/L-threonyl-[pyruvate, phosphate dikinase] + ADP = N(tele)-phospho-L-histidyl/O-phospho-L-threonyl-[pyruvate, phosphate dikinase] + AMP + H(+)</text>
        <dbReference type="Rhea" id="RHEA:43692"/>
        <dbReference type="Rhea" id="RHEA-COMP:10650"/>
        <dbReference type="Rhea" id="RHEA-COMP:10651"/>
        <dbReference type="ChEBI" id="CHEBI:15378"/>
        <dbReference type="ChEBI" id="CHEBI:30013"/>
        <dbReference type="ChEBI" id="CHEBI:61977"/>
        <dbReference type="ChEBI" id="CHEBI:83586"/>
        <dbReference type="ChEBI" id="CHEBI:456215"/>
        <dbReference type="ChEBI" id="CHEBI:456216"/>
        <dbReference type="EC" id="2.7.11.32"/>
    </reaction>
</comment>
<dbReference type="PANTHER" id="PTHR31756:SF3">
    <property type="entry name" value="PYRUVATE, PHOSPHATE DIKINASE REGULATORY PROTEIN 1, CHLOROPLASTIC"/>
    <property type="match status" value="1"/>
</dbReference>
<accession>A0A1X7KA98</accession>
<gene>
    <name evidence="6" type="ORF">SAMN06275492_12424</name>
</gene>
<evidence type="ECO:0000256" key="2">
    <source>
        <dbReference type="ARBA" id="ARBA00022679"/>
    </source>
</evidence>
<organism evidence="6 7">
    <name type="scientific">Dethiosulfovibrio salsuginis</name>
    <dbReference type="NCBI Taxonomy" id="561720"/>
    <lineage>
        <taxon>Bacteria</taxon>
        <taxon>Thermotogati</taxon>
        <taxon>Synergistota</taxon>
        <taxon>Synergistia</taxon>
        <taxon>Synergistales</taxon>
        <taxon>Dethiosulfovibrionaceae</taxon>
        <taxon>Dethiosulfovibrio</taxon>
    </lineage>
</organism>
<evidence type="ECO:0000313" key="7">
    <source>
        <dbReference type="Proteomes" id="UP000193355"/>
    </source>
</evidence>
<dbReference type="InterPro" id="IPR005177">
    <property type="entry name" value="Kinase-pyrophosphorylase"/>
</dbReference>
<dbReference type="EC" id="2.7.11.32" evidence="5"/>
<keyword evidence="7" id="KW-1185">Reference proteome</keyword>
<dbReference type="GO" id="GO:0016776">
    <property type="term" value="F:phosphotransferase activity, phosphate group as acceptor"/>
    <property type="evidence" value="ECO:0007669"/>
    <property type="project" value="UniProtKB-UniRule"/>
</dbReference>
<dbReference type="HAMAP" id="MF_00921">
    <property type="entry name" value="PDRP"/>
    <property type="match status" value="1"/>
</dbReference>
<dbReference type="EMBL" id="FXBB01000024">
    <property type="protein sequence ID" value="SMG38017.1"/>
    <property type="molecule type" value="Genomic_DNA"/>
</dbReference>